<dbReference type="AlphaFoldDB" id="A0A6I6DCM7"/>
<dbReference type="RefSeq" id="WP_156203050.1">
    <property type="nucleotide sequence ID" value="NZ_CP046457.1"/>
</dbReference>
<dbReference type="PROSITE" id="PS51671">
    <property type="entry name" value="ACT"/>
    <property type="match status" value="1"/>
</dbReference>
<evidence type="ECO:0000259" key="1">
    <source>
        <dbReference type="PROSITE" id="PS51671"/>
    </source>
</evidence>
<sequence>MAKQISVFLENKAGRLSHVTRVLGDAKINIRALSIADTSDFGILRIIVSDPDRAYKILKEAGFTVSETEVIAVQIPDSPGGLATVLEQMSEANLNIEYLYAFLGTSENNALVIFKVEDIEQAMQTFKEKQIKFLDENQLYTL</sequence>
<evidence type="ECO:0000313" key="3">
    <source>
        <dbReference type="Proteomes" id="UP000426444"/>
    </source>
</evidence>
<dbReference type="KEGG" id="salq:SYNTR_0531"/>
<feature type="domain" description="ACT" evidence="1">
    <location>
        <begin position="4"/>
        <end position="78"/>
    </location>
</feature>
<dbReference type="Proteomes" id="UP000426444">
    <property type="component" value="Chromosome"/>
</dbReference>
<dbReference type="EMBL" id="CP046457">
    <property type="protein sequence ID" value="QGT99124.1"/>
    <property type="molecule type" value="Genomic_DNA"/>
</dbReference>
<name>A0A6I6DCM7_9FIRM</name>
<dbReference type="PANTHER" id="PTHR40099">
    <property type="entry name" value="ACETOLACTATE SYNTHASE, SMALL SUBUNIT"/>
    <property type="match status" value="1"/>
</dbReference>
<dbReference type="InterPro" id="IPR045739">
    <property type="entry name" value="ACT_dom_pair"/>
</dbReference>
<accession>A0A6I6DCM7</accession>
<dbReference type="CDD" id="cd04882">
    <property type="entry name" value="ACT_Bt0572_2"/>
    <property type="match status" value="1"/>
</dbReference>
<dbReference type="CDD" id="cd04908">
    <property type="entry name" value="ACT_Bt0572_1"/>
    <property type="match status" value="1"/>
</dbReference>
<dbReference type="Gene3D" id="3.30.2130.10">
    <property type="entry name" value="VC0802-like"/>
    <property type="match status" value="1"/>
</dbReference>
<dbReference type="OrthoDB" id="9790662at2"/>
<gene>
    <name evidence="2" type="ORF">SYNTR_0531</name>
</gene>
<protein>
    <submittedName>
        <fullName evidence="2">Amino acid-binding ACT</fullName>
    </submittedName>
</protein>
<dbReference type="InterPro" id="IPR002912">
    <property type="entry name" value="ACT_dom"/>
</dbReference>
<dbReference type="SUPFAM" id="SSF55021">
    <property type="entry name" value="ACT-like"/>
    <property type="match status" value="2"/>
</dbReference>
<proteinExistence type="predicted"/>
<evidence type="ECO:0000313" key="2">
    <source>
        <dbReference type="EMBL" id="QGT99124.1"/>
    </source>
</evidence>
<dbReference type="PANTHER" id="PTHR40099:SF1">
    <property type="entry name" value="ACETOLACTATE SYNTHASE, SMALL SUBUNIT"/>
    <property type="match status" value="1"/>
</dbReference>
<dbReference type="Pfam" id="PF19571">
    <property type="entry name" value="ACT_8"/>
    <property type="match status" value="1"/>
</dbReference>
<organism evidence="2 3">
    <name type="scientific">Candidatus Syntrophocurvum alkaliphilum</name>
    <dbReference type="NCBI Taxonomy" id="2293317"/>
    <lineage>
        <taxon>Bacteria</taxon>
        <taxon>Bacillati</taxon>
        <taxon>Bacillota</taxon>
        <taxon>Clostridia</taxon>
        <taxon>Eubacteriales</taxon>
        <taxon>Syntrophomonadaceae</taxon>
        <taxon>Candidatus Syntrophocurvum</taxon>
    </lineage>
</organism>
<dbReference type="InterPro" id="IPR045865">
    <property type="entry name" value="ACT-like_dom_sf"/>
</dbReference>
<keyword evidence="3" id="KW-1185">Reference proteome</keyword>
<reference evidence="3" key="1">
    <citation type="journal article" date="2019" name="Microbiology">
        <title>Complete Genome Sequence of an Uncultured Bacterium of the Candidate Phylum Bipolaricaulota.</title>
        <authorList>
            <person name="Kadnikov V.V."/>
            <person name="Mardanov A.V."/>
            <person name="Beletsky A.V."/>
            <person name="Frank Y.A."/>
            <person name="Karnachuk O.V."/>
            <person name="Ravin N.V."/>
        </authorList>
    </citation>
    <scope>NUCLEOTIDE SEQUENCE [LARGE SCALE GENOMIC DNA]</scope>
</reference>